<name>A0AAN6ICM0_9EURO</name>
<reference evidence="2" key="1">
    <citation type="journal article" date="2022" name="bioRxiv">
        <title>Deciphering the potential niche of two novel black yeast fungi from a biological soil crust based on their genomes, phenotypes, and melanin regulation.</title>
        <authorList>
            <consortium name="DOE Joint Genome Institute"/>
            <person name="Carr E.C."/>
            <person name="Barton Q."/>
            <person name="Grambo S."/>
            <person name="Sullivan M."/>
            <person name="Renfro C.M."/>
            <person name="Kuo A."/>
            <person name="Pangilinan J."/>
            <person name="Lipzen A."/>
            <person name="Keymanesh K."/>
            <person name="Savage E."/>
            <person name="Barry K."/>
            <person name="Grigoriev I.V."/>
            <person name="Riekhof W.R."/>
            <person name="Harris S.S."/>
        </authorList>
    </citation>
    <scope>NUCLEOTIDE SEQUENCE</scope>
    <source>
        <strain evidence="2">JF 03-4F</strain>
    </source>
</reference>
<dbReference type="EMBL" id="MU404354">
    <property type="protein sequence ID" value="KAI1612533.1"/>
    <property type="molecule type" value="Genomic_DNA"/>
</dbReference>
<evidence type="ECO:0000313" key="3">
    <source>
        <dbReference type="Proteomes" id="UP001203852"/>
    </source>
</evidence>
<sequence length="534" mass="59272">MRRSAVSLNQALGLIFLIICLIITTRRVYEQQYFSSLLSSIQQQDEAKEVLLSPTRTDGVSTSSELTSSQVVSQSAPVKALESPPTTQTPQLETATSNTISSTQVIAESKSDALYTQTSFSDATTSTAAVDSMPTEEASSAHGPVNGCPEKTGDEGLFAQATPYVQAIMNSSTNSSMYDMPRLECPTINVERYSHLALGAVAPGKPRYFFAINLFQSVAIMPQLLASTVEVMRFLGPELCALSIVEGRSTDGTFEILKMLAQEMEALGVRYFLSCNERNPWGGETDRISALSELRNQALAPLTHHPGRYDIATTIIFLNDIAPCSEDILELIHQRTVLEADMTCAMDWINDGVSFYDIWISRQMNGEMFFEIPQSGSWEFSKNLFWNHFESRSRYKQGKPVQVFSCWNGAVALNAQPFMEGKVDFRSAHIGECYFGEPTLLAKDLWKLGNGRIAIIPKVNLGYSVEVSAKAKELHGWVSKQPGKKGTDDTGPTEWHGLKWQEKPPASIHCASIGTNPTWERGYWVPWDQTLRRR</sequence>
<keyword evidence="3" id="KW-1185">Reference proteome</keyword>
<dbReference type="Proteomes" id="UP001203852">
    <property type="component" value="Unassembled WGS sequence"/>
</dbReference>
<feature type="compositionally biased region" description="Polar residues" evidence="1">
    <location>
        <begin position="84"/>
        <end position="101"/>
    </location>
</feature>
<evidence type="ECO:0000313" key="2">
    <source>
        <dbReference type="EMBL" id="KAI1612533.1"/>
    </source>
</evidence>
<proteinExistence type="predicted"/>
<feature type="region of interest" description="Disordered" evidence="1">
    <location>
        <begin position="54"/>
        <end position="101"/>
    </location>
</feature>
<comment type="caution">
    <text evidence="2">The sequence shown here is derived from an EMBL/GenBank/DDBJ whole genome shotgun (WGS) entry which is preliminary data.</text>
</comment>
<dbReference type="PANTHER" id="PTHR34144:SF5">
    <property type="entry name" value="ALPHA-1,3-MANNOSYLTRANSFERASE CMT1"/>
    <property type="match status" value="1"/>
</dbReference>
<dbReference type="GO" id="GO:0016757">
    <property type="term" value="F:glycosyltransferase activity"/>
    <property type="evidence" value="ECO:0007669"/>
    <property type="project" value="UniProtKB-KW"/>
</dbReference>
<feature type="compositionally biased region" description="Polar residues" evidence="1">
    <location>
        <begin position="54"/>
        <end position="76"/>
    </location>
</feature>
<evidence type="ECO:0000256" key="1">
    <source>
        <dbReference type="SAM" id="MobiDB-lite"/>
    </source>
</evidence>
<keyword evidence="2" id="KW-0328">Glycosyltransferase</keyword>
<dbReference type="PANTHER" id="PTHR34144">
    <property type="entry name" value="CHROMOSOME 8, WHOLE GENOME SHOTGUN SEQUENCE"/>
    <property type="match status" value="1"/>
</dbReference>
<dbReference type="AlphaFoldDB" id="A0AAN6ICM0"/>
<protein>
    <submittedName>
        <fullName evidence="2">Cryptococcal mannosyltransferase 1-domain-containing protein</fullName>
    </submittedName>
</protein>
<accession>A0AAN6ICM0</accession>
<feature type="region of interest" description="Disordered" evidence="1">
    <location>
        <begin position="126"/>
        <end position="153"/>
    </location>
</feature>
<organism evidence="2 3">
    <name type="scientific">Exophiala viscosa</name>
    <dbReference type="NCBI Taxonomy" id="2486360"/>
    <lineage>
        <taxon>Eukaryota</taxon>
        <taxon>Fungi</taxon>
        <taxon>Dikarya</taxon>
        <taxon>Ascomycota</taxon>
        <taxon>Pezizomycotina</taxon>
        <taxon>Eurotiomycetes</taxon>
        <taxon>Chaetothyriomycetidae</taxon>
        <taxon>Chaetothyriales</taxon>
        <taxon>Herpotrichiellaceae</taxon>
        <taxon>Exophiala</taxon>
    </lineage>
</organism>
<keyword evidence="2" id="KW-0808">Transferase</keyword>
<gene>
    <name evidence="2" type="ORF">EDD36DRAFT_239992</name>
</gene>
<dbReference type="InterPro" id="IPR021047">
    <property type="entry name" value="Mannosyltransferase_CMT1"/>
</dbReference>
<dbReference type="Pfam" id="PF11735">
    <property type="entry name" value="CAP59_mtransfer"/>
    <property type="match status" value="1"/>
</dbReference>